<organism evidence="1">
    <name type="scientific">marine sediment metagenome</name>
    <dbReference type="NCBI Taxonomy" id="412755"/>
    <lineage>
        <taxon>unclassified sequences</taxon>
        <taxon>metagenomes</taxon>
        <taxon>ecological metagenomes</taxon>
    </lineage>
</organism>
<reference evidence="1" key="1">
    <citation type="journal article" date="2014" name="Front. Microbiol.">
        <title>High frequency of phylogenetically diverse reductive dehalogenase-homologous genes in deep subseafloor sedimentary metagenomes.</title>
        <authorList>
            <person name="Kawai M."/>
            <person name="Futagami T."/>
            <person name="Toyoda A."/>
            <person name="Takaki Y."/>
            <person name="Nishi S."/>
            <person name="Hori S."/>
            <person name="Arai W."/>
            <person name="Tsubouchi T."/>
            <person name="Morono Y."/>
            <person name="Uchiyama I."/>
            <person name="Ito T."/>
            <person name="Fujiyama A."/>
            <person name="Inagaki F."/>
            <person name="Takami H."/>
        </authorList>
    </citation>
    <scope>NUCLEOTIDE SEQUENCE</scope>
    <source>
        <strain evidence="1">Expedition CK06-06</strain>
    </source>
</reference>
<feature type="non-terminal residue" evidence="1">
    <location>
        <position position="35"/>
    </location>
</feature>
<comment type="caution">
    <text evidence="1">The sequence shown here is derived from an EMBL/GenBank/DDBJ whole genome shotgun (WGS) entry which is preliminary data.</text>
</comment>
<evidence type="ECO:0000313" key="1">
    <source>
        <dbReference type="EMBL" id="GAI73657.1"/>
    </source>
</evidence>
<dbReference type="EMBL" id="BARW01012809">
    <property type="protein sequence ID" value="GAI73657.1"/>
    <property type="molecule type" value="Genomic_DNA"/>
</dbReference>
<proteinExistence type="predicted"/>
<name>X1QYM0_9ZZZZ</name>
<gene>
    <name evidence="1" type="ORF">S12H4_23902</name>
</gene>
<protein>
    <submittedName>
        <fullName evidence="1">Uncharacterized protein</fullName>
    </submittedName>
</protein>
<dbReference type="PROSITE" id="PS51257">
    <property type="entry name" value="PROKAR_LIPOPROTEIN"/>
    <property type="match status" value="1"/>
</dbReference>
<accession>X1QYM0</accession>
<sequence length="35" mass="3755">MAKSHRLAGYGLGLTGCYRQSSGGFFVPIFGYSEP</sequence>
<dbReference type="AlphaFoldDB" id="X1QYM0"/>